<sequence>MRIVCLNCLAEFKFDSGRRSWIWVLRQPNGGFATRVGDYSRHLDRRCPNGCEIDEEILDYPTTVIGFVGKSASSKTHLIVSMIYSVMNDPVLAREWSIVPSRRSTKMLAVLENTLMNRQAIGYTQKRGYLGAQRQENIPPGAPQPPRPPMPPRPPQPPMTQQQTQSHAWSNWQVRTPILIKFTSLSTRRTVNLAFVDVAGEDVADAEIAAKVSPHLAIADFIWFVVPSTLNKQYLAMMREHAGPANADSLSNNVEHSQTVGRTKMMIDQIAKLWRTANSYPLDLPIEPPRLHASTIIAKSDLLSLINLPEVGIVAPPADWADTPYSLNGAGNLYQPGQIDYRSDATRSLVRKLFPAVDSTLSIHFPHNRYFPVSAVGCGKRADNTYPVFKPFAAVDPVIHMLNLIDHLRADR</sequence>
<dbReference type="GeneID" id="93369586"/>
<dbReference type="Proteomes" id="UP000037179">
    <property type="component" value="Unassembled WGS sequence"/>
</dbReference>
<feature type="compositionally biased region" description="Pro residues" evidence="1">
    <location>
        <begin position="140"/>
        <end position="158"/>
    </location>
</feature>
<evidence type="ECO:0000256" key="1">
    <source>
        <dbReference type="SAM" id="MobiDB-lite"/>
    </source>
</evidence>
<keyword evidence="3" id="KW-1185">Reference proteome</keyword>
<proteinExistence type="predicted"/>
<gene>
    <name evidence="2" type="ORF">NSK11_contig00152-0013</name>
</gene>
<accession>A0A0B8NQ54</accession>
<dbReference type="EMBL" id="BBYQ01000152">
    <property type="protein sequence ID" value="GAP32334.1"/>
    <property type="molecule type" value="Genomic_DNA"/>
</dbReference>
<reference evidence="2 3" key="2">
    <citation type="journal article" date="2016" name="Genome Announc.">
        <title>Draft Genome Sequence of Erythromycin- and Oxytetracycline-Sensitive Nocardia seriolae Strain U-1 (NBRC 110359).</title>
        <authorList>
            <person name="Imajoh M."/>
            <person name="Sukeda M."/>
            <person name="Shimizu M."/>
            <person name="Yamane J."/>
            <person name="Ohnishi K."/>
            <person name="Oshima S."/>
        </authorList>
    </citation>
    <scope>NUCLEOTIDE SEQUENCE [LARGE SCALE GENOMIC DNA]</scope>
    <source>
        <strain evidence="2 3">U-1</strain>
    </source>
</reference>
<feature type="region of interest" description="Disordered" evidence="1">
    <location>
        <begin position="134"/>
        <end position="167"/>
    </location>
</feature>
<name>A0A0B8NQ54_9NOCA</name>
<evidence type="ECO:0000313" key="2">
    <source>
        <dbReference type="EMBL" id="GAP32334.1"/>
    </source>
</evidence>
<protein>
    <submittedName>
        <fullName evidence="2">Uncharacterized protein</fullName>
    </submittedName>
</protein>
<dbReference type="AlphaFoldDB" id="A0A0B8NQ54"/>
<organism evidence="2 3">
    <name type="scientific">Nocardia seriolae</name>
    <dbReference type="NCBI Taxonomy" id="37332"/>
    <lineage>
        <taxon>Bacteria</taxon>
        <taxon>Bacillati</taxon>
        <taxon>Actinomycetota</taxon>
        <taxon>Actinomycetes</taxon>
        <taxon>Mycobacteriales</taxon>
        <taxon>Nocardiaceae</taxon>
        <taxon>Nocardia</taxon>
    </lineage>
</organism>
<comment type="caution">
    <text evidence="2">The sequence shown here is derived from an EMBL/GenBank/DDBJ whole genome shotgun (WGS) entry which is preliminary data.</text>
</comment>
<evidence type="ECO:0000313" key="3">
    <source>
        <dbReference type="Proteomes" id="UP000037179"/>
    </source>
</evidence>
<dbReference type="RefSeq" id="WP_033090711.1">
    <property type="nucleotide sequence ID" value="NZ_AP017900.1"/>
</dbReference>
<reference evidence="3" key="1">
    <citation type="submission" date="2015-07" db="EMBL/GenBank/DDBJ databases">
        <title>Nocardia seriolae U-1 whole genome shotgun sequence.</title>
        <authorList>
            <person name="Imajoh M."/>
            <person name="Fukumoto Y."/>
            <person name="Sukeda M."/>
            <person name="Yamane J."/>
            <person name="Yamasaki K."/>
            <person name="Shimizu M."/>
            <person name="Ohnishi K."/>
            <person name="Oshima S."/>
        </authorList>
    </citation>
    <scope>NUCLEOTIDE SEQUENCE [LARGE SCALE GENOMIC DNA]</scope>
    <source>
        <strain evidence="3">U-1</strain>
    </source>
</reference>